<keyword evidence="1" id="KW-0812">Transmembrane</keyword>
<feature type="transmembrane region" description="Helical" evidence="1">
    <location>
        <begin position="342"/>
        <end position="360"/>
    </location>
</feature>
<feature type="transmembrane region" description="Helical" evidence="1">
    <location>
        <begin position="420"/>
        <end position="438"/>
    </location>
</feature>
<feature type="transmembrane region" description="Helical" evidence="1">
    <location>
        <begin position="550"/>
        <end position="569"/>
    </location>
</feature>
<proteinExistence type="predicted"/>
<feature type="transmembrane region" description="Helical" evidence="1">
    <location>
        <begin position="635"/>
        <end position="654"/>
    </location>
</feature>
<dbReference type="RefSeq" id="WP_369712966.1">
    <property type="nucleotide sequence ID" value="NZ_CP165646.1"/>
</dbReference>
<feature type="transmembrane region" description="Helical" evidence="1">
    <location>
        <begin position="289"/>
        <end position="307"/>
    </location>
</feature>
<feature type="transmembrane region" description="Helical" evidence="1">
    <location>
        <begin position="155"/>
        <end position="181"/>
    </location>
</feature>
<feature type="transmembrane region" description="Helical" evidence="1">
    <location>
        <begin position="319"/>
        <end position="336"/>
    </location>
</feature>
<reference evidence="2" key="1">
    <citation type="submission" date="2024-07" db="EMBL/GenBank/DDBJ databases">
        <authorList>
            <person name="Li X.-J."/>
            <person name="Wang X."/>
        </authorList>
    </citation>
    <scope>NUCLEOTIDE SEQUENCE</scope>
    <source>
        <strain evidence="2">HSP-342</strain>
    </source>
</reference>
<keyword evidence="1" id="KW-0472">Membrane</keyword>
<dbReference type="KEGG" id="lmes:AB8B23_00320"/>
<evidence type="ECO:0000256" key="1">
    <source>
        <dbReference type="SAM" id="Phobius"/>
    </source>
</evidence>
<name>A0AB39VA13_9FUSO</name>
<keyword evidence="1" id="KW-1133">Transmembrane helix</keyword>
<dbReference type="EMBL" id="CP165646">
    <property type="protein sequence ID" value="XDU64671.1"/>
    <property type="molecule type" value="Genomic_DNA"/>
</dbReference>
<feature type="transmembrane region" description="Helical" evidence="1">
    <location>
        <begin position="390"/>
        <end position="408"/>
    </location>
</feature>
<protein>
    <recommendedName>
        <fullName evidence="3">Glycosyltransferase RgtA/B/C/D-like domain-containing protein</fullName>
    </recommendedName>
</protein>
<evidence type="ECO:0000313" key="2">
    <source>
        <dbReference type="EMBL" id="XDU64671.1"/>
    </source>
</evidence>
<gene>
    <name evidence="2" type="ORF">AB8B23_00320</name>
</gene>
<organism evidence="2">
    <name type="scientific">Leptotrichia mesophila</name>
    <dbReference type="NCBI Taxonomy" id="3239303"/>
    <lineage>
        <taxon>Bacteria</taxon>
        <taxon>Fusobacteriati</taxon>
        <taxon>Fusobacteriota</taxon>
        <taxon>Fusobacteriia</taxon>
        <taxon>Fusobacteriales</taxon>
        <taxon>Leptotrichiaceae</taxon>
        <taxon>Leptotrichia</taxon>
    </lineage>
</organism>
<accession>A0AB39VA13</accession>
<feature type="transmembrane region" description="Helical" evidence="1">
    <location>
        <begin position="201"/>
        <end position="222"/>
    </location>
</feature>
<evidence type="ECO:0008006" key="3">
    <source>
        <dbReference type="Google" id="ProtNLM"/>
    </source>
</evidence>
<feature type="transmembrane region" description="Helical" evidence="1">
    <location>
        <begin position="367"/>
        <end position="384"/>
    </location>
</feature>
<feature type="transmembrane region" description="Helical" evidence="1">
    <location>
        <begin position="7"/>
        <end position="26"/>
    </location>
</feature>
<feature type="transmembrane region" description="Helical" evidence="1">
    <location>
        <begin position="581"/>
        <end position="601"/>
    </location>
</feature>
<dbReference type="AlphaFoldDB" id="A0AB39VA13"/>
<feature type="transmembrane region" description="Helical" evidence="1">
    <location>
        <begin position="607"/>
        <end position="626"/>
    </location>
</feature>
<sequence>MIQNKKVIIYKLLFSIIVSFMMYSYVNEIVYKILPIKEVEISIVEKDNSNIMIIENEETSKFYSLKEIFKKNKLKNADLKEKIEKNNKYIIYFSNPETKISFNLKEVPNNAIYFFNTGIKKVNVKISNKSRVLDMDIPKDGETYAYFPFQNSKLYFLYSIGIYFILTVIIYIVFNFLNFILKKLKIKRIKNFLLGYNPKKVFLLLYLFVSIVITISVLGEFLPKTYFDEKTKEVVWDQFWYWNMGWALKNLQFKYLVKGVSFRGYFAYVPMALAQSINDIFKIRFNKYWSFYILNNFFIILFVSYIIPEIYKNLTKKILKNYQIIVMFLLFSFFWRGVYYSVLSDMFGVIMFFWGILMYLKYKNGNRGVLAFLSGVLVTIASLIRTNYKFGVYIVAIIFILKYGFKILKIDKFCKLKKNFFVYFFLGVILIAFPQAVINFKQGHIGLFPYDKRGSYNRSRNFTLVEEHINDSLKLTLVYIYPYKYNPDNTALKLKNNFTKEDININQTFALFISNPLDTTILMTKKIFYFIDLKTPEMYPSAYKSRTETYIFSFFNYWIFLTGIYLLINKRNRREYFSKEELLLGSILTIVFTLPQLILAIEWRFFIIFYLIAYYIFSFKFTEVIFDKKFNKFKYFNFIILGEILFFVLSSFYFDSII</sequence>